<dbReference type="InterPro" id="IPR029056">
    <property type="entry name" value="Ribokinase-like"/>
</dbReference>
<dbReference type="PANTHER" id="PTHR10584">
    <property type="entry name" value="SUGAR KINASE"/>
    <property type="match status" value="1"/>
</dbReference>
<accession>A0ABN0TXZ1</accession>
<dbReference type="EMBL" id="BAAAGX010000007">
    <property type="protein sequence ID" value="GAA0232881.1"/>
    <property type="molecule type" value="Genomic_DNA"/>
</dbReference>
<dbReference type="PROSITE" id="PS00584">
    <property type="entry name" value="PFKB_KINASES_2"/>
    <property type="match status" value="1"/>
</dbReference>
<protein>
    <recommendedName>
        <fullName evidence="6">Carbohydrate kinase PfkB domain-containing protein</fullName>
    </recommendedName>
</protein>
<dbReference type="Pfam" id="PF00294">
    <property type="entry name" value="PfkB"/>
    <property type="match status" value="2"/>
</dbReference>
<proteinExistence type="inferred from homology"/>
<dbReference type="Gene3D" id="3.40.1190.20">
    <property type="match status" value="1"/>
</dbReference>
<gene>
    <name evidence="7" type="ORF">GCM10009539_17790</name>
</gene>
<evidence type="ECO:0000256" key="3">
    <source>
        <dbReference type="ARBA" id="ARBA00022777"/>
    </source>
</evidence>
<dbReference type="InterPro" id="IPR011611">
    <property type="entry name" value="PfkB_dom"/>
</dbReference>
<dbReference type="Proteomes" id="UP001500967">
    <property type="component" value="Unassembled WGS sequence"/>
</dbReference>
<comment type="caution">
    <text evidence="7">The sequence shown here is derived from an EMBL/GenBank/DDBJ whole genome shotgun (WGS) entry which is preliminary data.</text>
</comment>
<comment type="similarity">
    <text evidence="1 4">Belongs to the carbohydrate kinase PfkB family.</text>
</comment>
<organism evidence="7 8">
    <name type="scientific">Cryptosporangium japonicum</name>
    <dbReference type="NCBI Taxonomy" id="80872"/>
    <lineage>
        <taxon>Bacteria</taxon>
        <taxon>Bacillati</taxon>
        <taxon>Actinomycetota</taxon>
        <taxon>Actinomycetes</taxon>
        <taxon>Cryptosporangiales</taxon>
        <taxon>Cryptosporangiaceae</taxon>
        <taxon>Cryptosporangium</taxon>
    </lineage>
</organism>
<evidence type="ECO:0000256" key="4">
    <source>
        <dbReference type="RuleBase" id="RU003704"/>
    </source>
</evidence>
<evidence type="ECO:0000313" key="7">
    <source>
        <dbReference type="EMBL" id="GAA0232881.1"/>
    </source>
</evidence>
<name>A0ABN0TXZ1_9ACTN</name>
<dbReference type="InterPro" id="IPR002139">
    <property type="entry name" value="Ribo/fructo_kinase"/>
</dbReference>
<evidence type="ECO:0000256" key="5">
    <source>
        <dbReference type="SAM" id="MobiDB-lite"/>
    </source>
</evidence>
<sequence>MNTELDVLVVGDANPDLVLRGDVVPRFGQVEQMLTAADLVLGGSAAITASGCARLGLRTALLARVGDDVFGRVTRAWLEERGVTLENPRPADGEPTGLSVILSGPDDRSILTLPGTIPTLVPSDISDEVLARTRHLHVASVFLQPALAEGLAGVFARARALGVTTSLDTNWDPSERWTGVRELLAGVDVFLPNTAELLAVTGAGDVASAAALLVASGTTVVLKDGARGGRAWTPARSSSQLPGDAEATPAGQSAPGGQSAPAGQSAPGGQSAPAGPSASGGQSAPAGRAAPFELPGRSALDEPAGDSALDEAAGRSAADGIAEYSAPSLAVDVVDTTGAGDSFNAGFLAARLGGSDLPEAVAWAAAAGSLSTRAPGGTAAQATLPEIRAALTPA</sequence>
<feature type="domain" description="Carbohydrate kinase PfkB" evidence="6">
    <location>
        <begin position="6"/>
        <end position="228"/>
    </location>
</feature>
<dbReference type="InterPro" id="IPR002173">
    <property type="entry name" value="Carboh/pur_kinase_PfkB_CS"/>
</dbReference>
<evidence type="ECO:0000256" key="2">
    <source>
        <dbReference type="ARBA" id="ARBA00022679"/>
    </source>
</evidence>
<feature type="region of interest" description="Disordered" evidence="5">
    <location>
        <begin position="228"/>
        <end position="312"/>
    </location>
</feature>
<evidence type="ECO:0000313" key="8">
    <source>
        <dbReference type="Proteomes" id="UP001500967"/>
    </source>
</evidence>
<keyword evidence="3 4" id="KW-0418">Kinase</keyword>
<keyword evidence="2 4" id="KW-0808">Transferase</keyword>
<reference evidence="7 8" key="1">
    <citation type="journal article" date="2019" name="Int. J. Syst. Evol. Microbiol.">
        <title>The Global Catalogue of Microorganisms (GCM) 10K type strain sequencing project: providing services to taxonomists for standard genome sequencing and annotation.</title>
        <authorList>
            <consortium name="The Broad Institute Genomics Platform"/>
            <consortium name="The Broad Institute Genome Sequencing Center for Infectious Disease"/>
            <person name="Wu L."/>
            <person name="Ma J."/>
        </authorList>
    </citation>
    <scope>NUCLEOTIDE SEQUENCE [LARGE SCALE GENOMIC DNA]</scope>
    <source>
        <strain evidence="7 8">JCM 10425</strain>
    </source>
</reference>
<dbReference type="RefSeq" id="WP_344648255.1">
    <property type="nucleotide sequence ID" value="NZ_BAAAGX010000007.1"/>
</dbReference>
<feature type="domain" description="Carbohydrate kinase PfkB" evidence="6">
    <location>
        <begin position="320"/>
        <end position="380"/>
    </location>
</feature>
<evidence type="ECO:0000259" key="6">
    <source>
        <dbReference type="Pfam" id="PF00294"/>
    </source>
</evidence>
<keyword evidence="8" id="KW-1185">Reference proteome</keyword>
<dbReference type="PRINTS" id="PR00990">
    <property type="entry name" value="RIBOKINASE"/>
</dbReference>
<dbReference type="SUPFAM" id="SSF53613">
    <property type="entry name" value="Ribokinase-like"/>
    <property type="match status" value="1"/>
</dbReference>
<dbReference type="PANTHER" id="PTHR10584:SF166">
    <property type="entry name" value="RIBOKINASE"/>
    <property type="match status" value="1"/>
</dbReference>
<evidence type="ECO:0000256" key="1">
    <source>
        <dbReference type="ARBA" id="ARBA00010688"/>
    </source>
</evidence>